<keyword evidence="3" id="KW-1185">Reference proteome</keyword>
<dbReference type="Proteomes" id="UP001066276">
    <property type="component" value="Chromosome 2_2"/>
</dbReference>
<protein>
    <submittedName>
        <fullName evidence="2">Uncharacterized protein</fullName>
    </submittedName>
</protein>
<proteinExistence type="predicted"/>
<evidence type="ECO:0000256" key="1">
    <source>
        <dbReference type="SAM" id="MobiDB-lite"/>
    </source>
</evidence>
<name>A0AAV7UU19_PLEWA</name>
<comment type="caution">
    <text evidence="2">The sequence shown here is derived from an EMBL/GenBank/DDBJ whole genome shotgun (WGS) entry which is preliminary data.</text>
</comment>
<dbReference type="EMBL" id="JANPWB010000004">
    <property type="protein sequence ID" value="KAJ1191454.1"/>
    <property type="molecule type" value="Genomic_DNA"/>
</dbReference>
<sequence length="86" mass="9820">MPRTQTQLVLALPLVPRILMLRKPIRNSIRRQRRDLEELKGEPRWRVLGATEERKDAALETERNGVTLREQEEAEEASSGTAISAS</sequence>
<organism evidence="2 3">
    <name type="scientific">Pleurodeles waltl</name>
    <name type="common">Iberian ribbed newt</name>
    <dbReference type="NCBI Taxonomy" id="8319"/>
    <lineage>
        <taxon>Eukaryota</taxon>
        <taxon>Metazoa</taxon>
        <taxon>Chordata</taxon>
        <taxon>Craniata</taxon>
        <taxon>Vertebrata</taxon>
        <taxon>Euteleostomi</taxon>
        <taxon>Amphibia</taxon>
        <taxon>Batrachia</taxon>
        <taxon>Caudata</taxon>
        <taxon>Salamandroidea</taxon>
        <taxon>Salamandridae</taxon>
        <taxon>Pleurodelinae</taxon>
        <taxon>Pleurodeles</taxon>
    </lineage>
</organism>
<gene>
    <name evidence="2" type="ORF">NDU88_000770</name>
</gene>
<dbReference type="AlphaFoldDB" id="A0AAV7UU19"/>
<feature type="region of interest" description="Disordered" evidence="1">
    <location>
        <begin position="56"/>
        <end position="86"/>
    </location>
</feature>
<accession>A0AAV7UU19</accession>
<reference evidence="2" key="1">
    <citation type="journal article" date="2022" name="bioRxiv">
        <title>Sequencing and chromosome-scale assembly of the giantPleurodeles waltlgenome.</title>
        <authorList>
            <person name="Brown T."/>
            <person name="Elewa A."/>
            <person name="Iarovenko S."/>
            <person name="Subramanian E."/>
            <person name="Araus A.J."/>
            <person name="Petzold A."/>
            <person name="Susuki M."/>
            <person name="Suzuki K.-i.T."/>
            <person name="Hayashi T."/>
            <person name="Toyoda A."/>
            <person name="Oliveira C."/>
            <person name="Osipova E."/>
            <person name="Leigh N.D."/>
            <person name="Simon A."/>
            <person name="Yun M.H."/>
        </authorList>
    </citation>
    <scope>NUCLEOTIDE SEQUENCE</scope>
    <source>
        <strain evidence="2">20211129_DDA</strain>
        <tissue evidence="2">Liver</tissue>
    </source>
</reference>
<evidence type="ECO:0000313" key="3">
    <source>
        <dbReference type="Proteomes" id="UP001066276"/>
    </source>
</evidence>
<evidence type="ECO:0000313" key="2">
    <source>
        <dbReference type="EMBL" id="KAJ1191454.1"/>
    </source>
</evidence>